<evidence type="ECO:0000313" key="2">
    <source>
        <dbReference type="Proteomes" id="UP000730482"/>
    </source>
</evidence>
<dbReference type="InterPro" id="IPR047681">
    <property type="entry name" value="PPA1309-like"/>
</dbReference>
<dbReference type="EMBL" id="JAAFYZ010000006">
    <property type="protein sequence ID" value="MBS2545802.1"/>
    <property type="molecule type" value="Genomic_DNA"/>
</dbReference>
<comment type="caution">
    <text evidence="1">The sequence shown here is derived from an EMBL/GenBank/DDBJ whole genome shotgun (WGS) entry which is preliminary data.</text>
</comment>
<sequence length="182" mass="19611">MSSVASVALMQSVVEIEQHVAADGWNQRPRMFALVPTADLLVTQPSMAAALGLTDESAESGGIPGLTSIEQDGLALDQPLDEMLAKMVWPAAVEGCALVIESQMLPPSAEEQIPQDPKGAELERWVTKHPERQDVRMAVAVLRDGTRQAAIRLRSKDSDMEVLSGPDLVPNLTAALLETFEE</sequence>
<dbReference type="Proteomes" id="UP000730482">
    <property type="component" value="Unassembled WGS sequence"/>
</dbReference>
<accession>A0ABS5KHH9</accession>
<protein>
    <submittedName>
        <fullName evidence="1">Uncharacterized protein</fullName>
    </submittedName>
</protein>
<reference evidence="1 2" key="1">
    <citation type="submission" date="2020-02" db="EMBL/GenBank/DDBJ databases">
        <title>Acidophilic actinobacteria isolated from forest soil.</title>
        <authorList>
            <person name="Golinska P."/>
        </authorList>
    </citation>
    <scope>NUCLEOTIDE SEQUENCE [LARGE SCALE GENOMIC DNA]</scope>
    <source>
        <strain evidence="1 2">NL8</strain>
    </source>
</reference>
<dbReference type="NCBIfam" id="NF040618">
    <property type="entry name" value="PPA1309_fam"/>
    <property type="match status" value="1"/>
</dbReference>
<keyword evidence="2" id="KW-1185">Reference proteome</keyword>
<dbReference type="RefSeq" id="WP_212007452.1">
    <property type="nucleotide sequence ID" value="NZ_JAAFYZ010000006.1"/>
</dbReference>
<gene>
    <name evidence="1" type="ORF">KGQ19_02855</name>
</gene>
<proteinExistence type="predicted"/>
<name>A0ABS5KHH9_9ACTN</name>
<organism evidence="1 2">
    <name type="scientific">Catenulispora pinistramenti</name>
    <dbReference type="NCBI Taxonomy" id="2705254"/>
    <lineage>
        <taxon>Bacteria</taxon>
        <taxon>Bacillati</taxon>
        <taxon>Actinomycetota</taxon>
        <taxon>Actinomycetes</taxon>
        <taxon>Catenulisporales</taxon>
        <taxon>Catenulisporaceae</taxon>
        <taxon>Catenulispora</taxon>
    </lineage>
</organism>
<evidence type="ECO:0000313" key="1">
    <source>
        <dbReference type="EMBL" id="MBS2545802.1"/>
    </source>
</evidence>